<dbReference type="EMBL" id="JAHDTB010000014">
    <property type="protein sequence ID" value="MBW8289033.1"/>
    <property type="molecule type" value="Genomic_DNA"/>
</dbReference>
<organism evidence="1 2">
    <name type="scientific">Chromobacterium subtsugae</name>
    <dbReference type="NCBI Taxonomy" id="251747"/>
    <lineage>
        <taxon>Bacteria</taxon>
        <taxon>Pseudomonadati</taxon>
        <taxon>Pseudomonadota</taxon>
        <taxon>Betaproteobacteria</taxon>
        <taxon>Neisseriales</taxon>
        <taxon>Chromobacteriaceae</taxon>
        <taxon>Chromobacterium</taxon>
    </lineage>
</organism>
<evidence type="ECO:0000313" key="2">
    <source>
        <dbReference type="Proteomes" id="UP000711178"/>
    </source>
</evidence>
<comment type="caution">
    <text evidence="1">The sequence shown here is derived from an EMBL/GenBank/DDBJ whole genome shotgun (WGS) entry which is preliminary data.</text>
</comment>
<dbReference type="RefSeq" id="WP_181243259.1">
    <property type="nucleotide sequence ID" value="NZ_CP142381.1"/>
</dbReference>
<dbReference type="GeneID" id="89685753"/>
<gene>
    <name evidence="1" type="ORF">KIF53_15475</name>
</gene>
<keyword evidence="2" id="KW-1185">Reference proteome</keyword>
<proteinExistence type="predicted"/>
<sequence>MRQVSHVSKNTYMPTSAGSVRLMAPQQRMCLYMKKNENSVSGNLAVGCCLADRRGRIVAEVTVGLRKYEDGSVEFYRSGDAAIFDDYPDWLAQMVA</sequence>
<protein>
    <submittedName>
        <fullName evidence="1">Uncharacterized protein</fullName>
    </submittedName>
</protein>
<accession>A0ABS7FIA2</accession>
<name>A0ABS7FIA2_9NEIS</name>
<evidence type="ECO:0000313" key="1">
    <source>
        <dbReference type="EMBL" id="MBW8289033.1"/>
    </source>
</evidence>
<reference evidence="1 2" key="1">
    <citation type="submission" date="2021-05" db="EMBL/GenBank/DDBJ databases">
        <title>Draft Whole Genome Sequencing Of Biosensor Chromobacterium violaceum Strain CV026 Reveals A Regulatory RNA In Chromobacterium violaceum Phenotype Regulatory Network.</title>
        <authorList>
            <person name="Hong K.W."/>
            <person name="Chan K.G."/>
            <person name="Chang C.-Y."/>
        </authorList>
    </citation>
    <scope>NUCLEOTIDE SEQUENCE [LARGE SCALE GENOMIC DNA]</scope>
    <source>
        <strain evidence="1 2">ATCC 31532</strain>
    </source>
</reference>
<dbReference type="Proteomes" id="UP000711178">
    <property type="component" value="Unassembled WGS sequence"/>
</dbReference>